<gene>
    <name evidence="2" type="ORF">NIES2135_52280</name>
</gene>
<dbReference type="EMBL" id="AP018203">
    <property type="protein sequence ID" value="BAY58355.1"/>
    <property type="molecule type" value="Genomic_DNA"/>
</dbReference>
<reference evidence="2 3" key="1">
    <citation type="submission" date="2017-06" db="EMBL/GenBank/DDBJ databases">
        <title>Genome sequencing of cyanobaciteial culture collection at National Institute for Environmental Studies (NIES).</title>
        <authorList>
            <person name="Hirose Y."/>
            <person name="Shimura Y."/>
            <person name="Fujisawa T."/>
            <person name="Nakamura Y."/>
            <person name="Kawachi M."/>
        </authorList>
    </citation>
    <scope>NUCLEOTIDE SEQUENCE [LARGE SCALE GENOMIC DNA]</scope>
    <source>
        <strain evidence="2 3">NIES-2135</strain>
    </source>
</reference>
<dbReference type="Pfam" id="PF03992">
    <property type="entry name" value="ABM"/>
    <property type="match status" value="1"/>
</dbReference>
<dbReference type="Proteomes" id="UP000217895">
    <property type="component" value="Chromosome"/>
</dbReference>
<dbReference type="SUPFAM" id="SSF54909">
    <property type="entry name" value="Dimeric alpha+beta barrel"/>
    <property type="match status" value="1"/>
</dbReference>
<name>A0A1Z4JNL1_LEPBY</name>
<organism evidence="2 3">
    <name type="scientific">Leptolyngbya boryana NIES-2135</name>
    <dbReference type="NCBI Taxonomy" id="1973484"/>
    <lineage>
        <taxon>Bacteria</taxon>
        <taxon>Bacillati</taxon>
        <taxon>Cyanobacteriota</taxon>
        <taxon>Cyanophyceae</taxon>
        <taxon>Leptolyngbyales</taxon>
        <taxon>Leptolyngbyaceae</taxon>
        <taxon>Leptolyngbya group</taxon>
        <taxon>Leptolyngbya</taxon>
    </lineage>
</organism>
<accession>A0A1Z4JNL1</accession>
<dbReference type="NCBIfam" id="TIGR03792">
    <property type="entry name" value="TIGR03792 family protein"/>
    <property type="match status" value="1"/>
</dbReference>
<dbReference type="AlphaFoldDB" id="A0A1Z4JNL1"/>
<dbReference type="InterPro" id="IPR011008">
    <property type="entry name" value="Dimeric_a/b-barrel"/>
</dbReference>
<evidence type="ECO:0000313" key="2">
    <source>
        <dbReference type="EMBL" id="BAY58355.1"/>
    </source>
</evidence>
<feature type="domain" description="ABM" evidence="1">
    <location>
        <begin position="1"/>
        <end position="65"/>
    </location>
</feature>
<dbReference type="InterPro" id="IPR022512">
    <property type="entry name" value="CHP03792"/>
</dbReference>
<keyword evidence="3" id="KW-1185">Reference proteome</keyword>
<evidence type="ECO:0000259" key="1">
    <source>
        <dbReference type="Pfam" id="PF03992"/>
    </source>
</evidence>
<proteinExistence type="predicted"/>
<sequence>MVIEWLKVKVPIELRETYIQKDAEIWTATLSKYPGYVGKEIWLNPQDESELTMVIHWETKDAWKNVPASVLEETEQRFVKAMGQSFPFLEQKEYQVRKFNAHSVK</sequence>
<evidence type="ECO:0000313" key="3">
    <source>
        <dbReference type="Proteomes" id="UP000217895"/>
    </source>
</evidence>
<dbReference type="InterPro" id="IPR007138">
    <property type="entry name" value="ABM_dom"/>
</dbReference>
<protein>
    <recommendedName>
        <fullName evidence="1">ABM domain-containing protein</fullName>
    </recommendedName>
</protein>
<dbReference type="Gene3D" id="3.30.70.100">
    <property type="match status" value="1"/>
</dbReference>